<protein>
    <submittedName>
        <fullName evidence="6">Bile acid:sodium symporter family protein</fullName>
    </submittedName>
</protein>
<dbReference type="Pfam" id="PF01758">
    <property type="entry name" value="SBF"/>
    <property type="match status" value="1"/>
</dbReference>
<organism evidence="6 7">
    <name type="scientific">Psychrobacter aestuarii</name>
    <dbReference type="NCBI Taxonomy" id="556327"/>
    <lineage>
        <taxon>Bacteria</taxon>
        <taxon>Pseudomonadati</taxon>
        <taxon>Pseudomonadota</taxon>
        <taxon>Gammaproteobacteria</taxon>
        <taxon>Moraxellales</taxon>
        <taxon>Moraxellaceae</taxon>
        <taxon>Psychrobacter</taxon>
    </lineage>
</organism>
<comment type="subcellular location">
    <subcellularLocation>
        <location evidence="1">Membrane</location>
        <topology evidence="1">Multi-pass membrane protein</topology>
    </subcellularLocation>
</comment>
<dbReference type="PANTHER" id="PTHR10361:SF28">
    <property type="entry name" value="P3 PROTEIN-RELATED"/>
    <property type="match status" value="1"/>
</dbReference>
<dbReference type="InterPro" id="IPR004710">
    <property type="entry name" value="Bilac:Na_transpt"/>
</dbReference>
<keyword evidence="2 5" id="KW-0812">Transmembrane</keyword>
<feature type="transmembrane region" description="Helical" evidence="5">
    <location>
        <begin position="71"/>
        <end position="94"/>
    </location>
</feature>
<feature type="transmembrane region" description="Helical" evidence="5">
    <location>
        <begin position="12"/>
        <end position="31"/>
    </location>
</feature>
<gene>
    <name evidence="6" type="ORF">GCM10009129_03920</name>
</gene>
<feature type="transmembrane region" description="Helical" evidence="5">
    <location>
        <begin position="161"/>
        <end position="182"/>
    </location>
</feature>
<reference evidence="6 7" key="1">
    <citation type="journal article" date="2019" name="Int. J. Syst. Evol. Microbiol.">
        <title>The Global Catalogue of Microorganisms (GCM) 10K type strain sequencing project: providing services to taxonomists for standard genome sequencing and annotation.</title>
        <authorList>
            <consortium name="The Broad Institute Genomics Platform"/>
            <consortium name="The Broad Institute Genome Sequencing Center for Infectious Disease"/>
            <person name="Wu L."/>
            <person name="Ma J."/>
        </authorList>
    </citation>
    <scope>NUCLEOTIDE SEQUENCE [LARGE SCALE GENOMIC DNA]</scope>
    <source>
        <strain evidence="6 7">JCM 16343</strain>
    </source>
</reference>
<evidence type="ECO:0000256" key="3">
    <source>
        <dbReference type="ARBA" id="ARBA00022989"/>
    </source>
</evidence>
<keyword evidence="3 5" id="KW-1133">Transmembrane helix</keyword>
<evidence type="ECO:0000256" key="2">
    <source>
        <dbReference type="ARBA" id="ARBA00022692"/>
    </source>
</evidence>
<evidence type="ECO:0000313" key="7">
    <source>
        <dbReference type="Proteomes" id="UP001501787"/>
    </source>
</evidence>
<keyword evidence="7" id="KW-1185">Reference proteome</keyword>
<accession>A0ABN0VLC0</accession>
<evidence type="ECO:0000256" key="5">
    <source>
        <dbReference type="SAM" id="Phobius"/>
    </source>
</evidence>
<feature type="transmembrane region" description="Helical" evidence="5">
    <location>
        <begin position="100"/>
        <end position="120"/>
    </location>
</feature>
<keyword evidence="4 5" id="KW-0472">Membrane</keyword>
<dbReference type="InterPro" id="IPR002657">
    <property type="entry name" value="BilAc:Na_symport/Acr3"/>
</dbReference>
<dbReference type="EMBL" id="BAAAFR010000001">
    <property type="protein sequence ID" value="GAA0309937.1"/>
    <property type="molecule type" value="Genomic_DNA"/>
</dbReference>
<feature type="transmembrane region" description="Helical" evidence="5">
    <location>
        <begin position="127"/>
        <end position="149"/>
    </location>
</feature>
<evidence type="ECO:0000313" key="6">
    <source>
        <dbReference type="EMBL" id="GAA0309937.1"/>
    </source>
</evidence>
<feature type="transmembrane region" description="Helical" evidence="5">
    <location>
        <begin position="258"/>
        <end position="279"/>
    </location>
</feature>
<feature type="transmembrane region" description="Helical" evidence="5">
    <location>
        <begin position="37"/>
        <end position="59"/>
    </location>
</feature>
<dbReference type="Proteomes" id="UP001501787">
    <property type="component" value="Unassembled WGS sequence"/>
</dbReference>
<comment type="caution">
    <text evidence="6">The sequence shown here is derived from an EMBL/GenBank/DDBJ whole genome shotgun (WGS) entry which is preliminary data.</text>
</comment>
<feature type="transmembrane region" description="Helical" evidence="5">
    <location>
        <begin position="194"/>
        <end position="214"/>
    </location>
</feature>
<evidence type="ECO:0000256" key="4">
    <source>
        <dbReference type="ARBA" id="ARBA00023136"/>
    </source>
</evidence>
<dbReference type="InterPro" id="IPR038770">
    <property type="entry name" value="Na+/solute_symporter_sf"/>
</dbReference>
<dbReference type="Gene3D" id="1.20.1530.20">
    <property type="match status" value="1"/>
</dbReference>
<dbReference type="PANTHER" id="PTHR10361">
    <property type="entry name" value="SODIUM-BILE ACID COTRANSPORTER"/>
    <property type="match status" value="1"/>
</dbReference>
<feature type="transmembrane region" description="Helical" evidence="5">
    <location>
        <begin position="226"/>
        <end position="246"/>
    </location>
</feature>
<evidence type="ECO:0000256" key="1">
    <source>
        <dbReference type="ARBA" id="ARBA00004141"/>
    </source>
</evidence>
<sequence>MILNQIAQLSSWIGKTFAIWALVSAVLGFVFPDIFSALAFLIVPILGIIMFGMGMTLKTDDFIEIIKRPKPVLIGLLAQFTLMPLIAYLLTVVFHLDPLIAVGVILVGCCPGGTSSNVITFLAKGDVALSVAITSISTLLAPFLTPLLLSLFAGQLIDIDLANMMLTITKIVIVPIVLGIVFHKLLGDRVEFATAVLPIVSVLGISIIIAAVVAVSKATILDSGALVFMVVALHNMIGYTLGYTIARVLGFSERQRRAIMVEVGMQNSGLGAALAATYFNPVAALPSAIFSVWHNFSGALVANIFAKRDDVV</sequence>
<name>A0ABN0VLC0_9GAMM</name>
<proteinExistence type="predicted"/>